<sequence>MVVAFRPYRNTRGWLPGRTAGQTRRRGLTGVLSVEHRRLACAGPAGPIDAIALMRRTLTPMLKDVFNLGSASPDSARRNTGHTAAPDKAPAVGAKRFRPGSKVPPSVLGVDLQIVGDVRTTGEVHIEGAVDGQVIAAGISVGERGSVNGAISGDSVAIGGQVKGRIRATELLLAAGAEIFGDVEYDTVQVQKGARIEGNLMRTNARGRQKARTPNLKILKSGPPPGAYQIPLANTATGPAQFARPTDAQDPDRGQAVAEA</sequence>
<evidence type="ECO:0000256" key="2">
    <source>
        <dbReference type="SAM" id="MobiDB-lite"/>
    </source>
</evidence>
<accession>A0A5M8FN42</accession>
<feature type="region of interest" description="Disordered" evidence="2">
    <location>
        <begin position="206"/>
        <end position="260"/>
    </location>
</feature>
<name>A0A5M8FN42_9GAMM</name>
<dbReference type="PANTHER" id="PTHR35024:SF4">
    <property type="entry name" value="POLYMER-FORMING CYTOSKELETAL PROTEIN"/>
    <property type="match status" value="1"/>
</dbReference>
<protein>
    <submittedName>
        <fullName evidence="3">Polymer-forming cytoskeletal protein</fullName>
    </submittedName>
</protein>
<dbReference type="Pfam" id="PF04519">
    <property type="entry name" value="Bactofilin"/>
    <property type="match status" value="1"/>
</dbReference>
<reference evidence="3 4" key="1">
    <citation type="submission" date="2019-09" db="EMBL/GenBank/DDBJ databases">
        <title>Whole-genome sequence of the purple sulfur bacterium Thiohalocapsa marina DSM 19078.</title>
        <authorList>
            <person name="Kyndt J.A."/>
            <person name="Meyer T.E."/>
        </authorList>
    </citation>
    <scope>NUCLEOTIDE SEQUENCE [LARGE SCALE GENOMIC DNA]</scope>
    <source>
        <strain evidence="3 4">DSM 19078</strain>
    </source>
</reference>
<evidence type="ECO:0000256" key="1">
    <source>
        <dbReference type="ARBA" id="ARBA00044755"/>
    </source>
</evidence>
<dbReference type="PANTHER" id="PTHR35024">
    <property type="entry name" value="HYPOTHETICAL CYTOSOLIC PROTEIN"/>
    <property type="match status" value="1"/>
</dbReference>
<comment type="caution">
    <text evidence="3">The sequence shown here is derived from an EMBL/GenBank/DDBJ whole genome shotgun (WGS) entry which is preliminary data.</text>
</comment>
<dbReference type="Proteomes" id="UP000322981">
    <property type="component" value="Unassembled WGS sequence"/>
</dbReference>
<dbReference type="InterPro" id="IPR007607">
    <property type="entry name" value="BacA/B"/>
</dbReference>
<comment type="similarity">
    <text evidence="1">Belongs to the bactofilin family.</text>
</comment>
<gene>
    <name evidence="3" type="ORF">F2Q65_14400</name>
</gene>
<evidence type="ECO:0000313" key="4">
    <source>
        <dbReference type="Proteomes" id="UP000322981"/>
    </source>
</evidence>
<keyword evidence="4" id="KW-1185">Reference proteome</keyword>
<proteinExistence type="inferred from homology"/>
<feature type="region of interest" description="Disordered" evidence="2">
    <location>
        <begin position="70"/>
        <end position="99"/>
    </location>
</feature>
<dbReference type="EMBL" id="VWXX01000027">
    <property type="protein sequence ID" value="KAA6183845.1"/>
    <property type="molecule type" value="Genomic_DNA"/>
</dbReference>
<dbReference type="AlphaFoldDB" id="A0A5M8FN42"/>
<organism evidence="3 4">
    <name type="scientific">Thiohalocapsa marina</name>
    <dbReference type="NCBI Taxonomy" id="424902"/>
    <lineage>
        <taxon>Bacteria</taxon>
        <taxon>Pseudomonadati</taxon>
        <taxon>Pseudomonadota</taxon>
        <taxon>Gammaproteobacteria</taxon>
        <taxon>Chromatiales</taxon>
        <taxon>Chromatiaceae</taxon>
        <taxon>Thiohalocapsa</taxon>
    </lineage>
</organism>
<dbReference type="OrthoDB" id="5294247at2"/>
<evidence type="ECO:0000313" key="3">
    <source>
        <dbReference type="EMBL" id="KAA6183845.1"/>
    </source>
</evidence>